<evidence type="ECO:0000256" key="1">
    <source>
        <dbReference type="SAM" id="Phobius"/>
    </source>
</evidence>
<keyword evidence="1" id="KW-1133">Transmembrane helix</keyword>
<dbReference type="Proteomes" id="UP000248405">
    <property type="component" value="Unassembled WGS sequence"/>
</dbReference>
<dbReference type="AlphaFoldDB" id="A0A319B9R4"/>
<feature type="transmembrane region" description="Helical" evidence="1">
    <location>
        <begin position="67"/>
        <end position="88"/>
    </location>
</feature>
<keyword evidence="1" id="KW-0472">Membrane</keyword>
<keyword evidence="1" id="KW-0812">Transmembrane</keyword>
<name>A0A319B9R4_ASPVC</name>
<gene>
    <name evidence="2" type="ORF">BO88DRAFT_222431</name>
</gene>
<evidence type="ECO:0000313" key="3">
    <source>
        <dbReference type="Proteomes" id="UP000248405"/>
    </source>
</evidence>
<dbReference type="GeneID" id="37206602"/>
<organism evidence="2 3">
    <name type="scientific">Aspergillus vadensis (strain CBS 113365 / IMI 142717 / IBT 24658)</name>
    <dbReference type="NCBI Taxonomy" id="1448311"/>
    <lineage>
        <taxon>Eukaryota</taxon>
        <taxon>Fungi</taxon>
        <taxon>Dikarya</taxon>
        <taxon>Ascomycota</taxon>
        <taxon>Pezizomycotina</taxon>
        <taxon>Eurotiomycetes</taxon>
        <taxon>Eurotiomycetidae</taxon>
        <taxon>Eurotiales</taxon>
        <taxon>Aspergillaceae</taxon>
        <taxon>Aspergillus</taxon>
        <taxon>Aspergillus subgen. Circumdati</taxon>
    </lineage>
</organism>
<keyword evidence="3" id="KW-1185">Reference proteome</keyword>
<proteinExistence type="predicted"/>
<evidence type="ECO:0000313" key="2">
    <source>
        <dbReference type="EMBL" id="PYH63243.1"/>
    </source>
</evidence>
<dbReference type="RefSeq" id="XP_025557037.1">
    <property type="nucleotide sequence ID" value="XM_025702010.1"/>
</dbReference>
<reference evidence="2" key="1">
    <citation type="submission" date="2016-12" db="EMBL/GenBank/DDBJ databases">
        <title>The genomes of Aspergillus section Nigri reveals drivers in fungal speciation.</title>
        <authorList>
            <consortium name="DOE Joint Genome Institute"/>
            <person name="Vesth T.C."/>
            <person name="Nybo J."/>
            <person name="Theobald S."/>
            <person name="Brandl J."/>
            <person name="Frisvad J.C."/>
            <person name="Nielsen K.F."/>
            <person name="Lyhne E.K."/>
            <person name="Kogle M.E."/>
            <person name="Kuo A."/>
            <person name="Riley R."/>
            <person name="Clum A."/>
            <person name="Nolan M."/>
            <person name="Lipzen A."/>
            <person name="Salamov A."/>
            <person name="Henrissat B."/>
            <person name="Wiebenga A."/>
            <person name="De Vries R.P."/>
            <person name="Grigoriev I.V."/>
            <person name="Mortensen U.H."/>
            <person name="Andersen M.R."/>
            <person name="Baker S.E."/>
        </authorList>
    </citation>
    <scope>NUCLEOTIDE SEQUENCE [LARGE SCALE GENOMIC DNA]</scope>
    <source>
        <strain evidence="2">CBS 113365</strain>
    </source>
</reference>
<accession>A0A319B9R4</accession>
<protein>
    <submittedName>
        <fullName evidence="2">Uncharacterized protein</fullName>
    </submittedName>
</protein>
<sequence length="109" mass="12652">MQLSSTRTKFCYLLDFLHRIIISAAIRKRSRPMRGRKNIPAPFLLSSPPSLGFMWPLRNHPSCLRAAFLRIVWNCMCLIPIYLSLLSLPFSSDRKTYTLAFHLGPFPDR</sequence>
<dbReference type="EMBL" id="KZ821657">
    <property type="protein sequence ID" value="PYH63243.1"/>
    <property type="molecule type" value="Genomic_DNA"/>
</dbReference>